<dbReference type="EMBL" id="NXIB02000077">
    <property type="protein sequence ID" value="PHX54806.1"/>
    <property type="molecule type" value="Genomic_DNA"/>
</dbReference>
<dbReference type="Proteomes" id="UP000226442">
    <property type="component" value="Unassembled WGS sequence"/>
</dbReference>
<evidence type="ECO:0008006" key="3">
    <source>
        <dbReference type="Google" id="ProtNLM"/>
    </source>
</evidence>
<gene>
    <name evidence="1" type="ORF">CP500_014155</name>
</gene>
<dbReference type="OrthoDB" id="995454at2"/>
<accession>A0A2G4EZ84</accession>
<name>A0A2G4EZ84_9CYAN</name>
<comment type="caution">
    <text evidence="1">The sequence shown here is derived from an EMBL/GenBank/DDBJ whole genome shotgun (WGS) entry which is preliminary data.</text>
</comment>
<dbReference type="RefSeq" id="WP_096830604.1">
    <property type="nucleotide sequence ID" value="NZ_NXIB02000077.1"/>
</dbReference>
<organism evidence="1 2">
    <name type="scientific">Tychonema bourrellyi FEM_GT703</name>
    <dbReference type="NCBI Taxonomy" id="2040638"/>
    <lineage>
        <taxon>Bacteria</taxon>
        <taxon>Bacillati</taxon>
        <taxon>Cyanobacteriota</taxon>
        <taxon>Cyanophyceae</taxon>
        <taxon>Oscillatoriophycideae</taxon>
        <taxon>Oscillatoriales</taxon>
        <taxon>Microcoleaceae</taxon>
        <taxon>Tychonema</taxon>
    </lineage>
</organism>
<evidence type="ECO:0000313" key="2">
    <source>
        <dbReference type="Proteomes" id="UP000226442"/>
    </source>
</evidence>
<reference evidence="1" key="1">
    <citation type="submission" date="2017-10" db="EMBL/GenBank/DDBJ databases">
        <title>Draft genome sequence of the planktic cyanobacteria Tychonema bourrellyi isolated from alpine lentic freshwater.</title>
        <authorList>
            <person name="Tett A."/>
            <person name="Armanini F."/>
            <person name="Asnicar F."/>
            <person name="Boscaini A."/>
            <person name="Pasolli E."/>
            <person name="Zolfo M."/>
            <person name="Donati C."/>
            <person name="Salmaso N."/>
            <person name="Segata N."/>
        </authorList>
    </citation>
    <scope>NUCLEOTIDE SEQUENCE</scope>
    <source>
        <strain evidence="1">FEM_GT703</strain>
    </source>
</reference>
<keyword evidence="2" id="KW-1185">Reference proteome</keyword>
<protein>
    <recommendedName>
        <fullName evidence="3">DUF4276 domain-containing protein</fullName>
    </recommendedName>
</protein>
<evidence type="ECO:0000313" key="1">
    <source>
        <dbReference type="EMBL" id="PHX54806.1"/>
    </source>
</evidence>
<sequence>MTAKKIACFVEGQTEQIFVEKLFQEIAGYKKISIETYKFQGGKTKRTIQPLKPSIVQDAPFFVLLYDCSSDSQVLSDIRKQHESLTNSGYEKILGLRDLYPISLSRKGEVERGIKGFLKPLHKMGIPISINLAVMEIEAWFLAEWHYLSKLDNRLIPDFILQECGYDLRSIDVEQRPHPSQDLDDIYQLIGCKYDKSEKISQEIITYLDYDFLYLELVSRVKQLKSFIGEIDSFLVE</sequence>
<proteinExistence type="predicted"/>
<dbReference type="AlphaFoldDB" id="A0A2G4EZ84"/>